<dbReference type="Proteomes" id="UP000268469">
    <property type="component" value="Unassembled WGS sequence"/>
</dbReference>
<dbReference type="AlphaFoldDB" id="A0A660SPF2"/>
<keyword evidence="6 8" id="KW-0472">Membrane</keyword>
<evidence type="ECO:0000313" key="10">
    <source>
        <dbReference type="EMBL" id="RKX71850.1"/>
    </source>
</evidence>
<evidence type="ECO:0000259" key="9">
    <source>
        <dbReference type="Pfam" id="PF00361"/>
    </source>
</evidence>
<dbReference type="PANTHER" id="PTHR42682:SF3">
    <property type="entry name" value="FORMATE HYDROGENLYASE SUBUNIT 3-RELATED"/>
    <property type="match status" value="1"/>
</dbReference>
<evidence type="ECO:0000256" key="8">
    <source>
        <dbReference type="SAM" id="Phobius"/>
    </source>
</evidence>
<feature type="transmembrane region" description="Helical" evidence="8">
    <location>
        <begin position="96"/>
        <end position="112"/>
    </location>
</feature>
<feature type="transmembrane region" description="Helical" evidence="8">
    <location>
        <begin position="604"/>
        <end position="623"/>
    </location>
</feature>
<dbReference type="GO" id="GO:0005886">
    <property type="term" value="C:plasma membrane"/>
    <property type="evidence" value="ECO:0007669"/>
    <property type="project" value="UniProtKB-SubCell"/>
</dbReference>
<dbReference type="EMBL" id="QNBE01000001">
    <property type="protein sequence ID" value="RKX71850.1"/>
    <property type="molecule type" value="Genomic_DNA"/>
</dbReference>
<keyword evidence="3 7" id="KW-0812">Transmembrane</keyword>
<dbReference type="PANTHER" id="PTHR42682">
    <property type="entry name" value="HYDROGENASE-4 COMPONENT F"/>
    <property type="match status" value="1"/>
</dbReference>
<feature type="transmembrane region" description="Helical" evidence="8">
    <location>
        <begin position="118"/>
        <end position="138"/>
    </location>
</feature>
<dbReference type="PRINTS" id="PR01434">
    <property type="entry name" value="NADHDHGNASE5"/>
</dbReference>
<accession>A0A660SPF2</accession>
<feature type="transmembrane region" description="Helical" evidence="8">
    <location>
        <begin position="391"/>
        <end position="419"/>
    </location>
</feature>
<dbReference type="InterPro" id="IPR001750">
    <property type="entry name" value="ND/Mrp_TM"/>
</dbReference>
<evidence type="ECO:0000256" key="7">
    <source>
        <dbReference type="RuleBase" id="RU000320"/>
    </source>
</evidence>
<name>A0A660SPF2_UNCW3</name>
<feature type="transmembrane region" description="Helical" evidence="8">
    <location>
        <begin position="67"/>
        <end position="89"/>
    </location>
</feature>
<feature type="transmembrane region" description="Helical" evidence="8">
    <location>
        <begin position="556"/>
        <end position="575"/>
    </location>
</feature>
<feature type="transmembrane region" description="Helical" evidence="8">
    <location>
        <begin position="150"/>
        <end position="177"/>
    </location>
</feature>
<reference evidence="10 11" key="1">
    <citation type="submission" date="2018-06" db="EMBL/GenBank/DDBJ databases">
        <title>Extensive metabolic versatility and redundancy in microbially diverse, dynamic hydrothermal sediments.</title>
        <authorList>
            <person name="Dombrowski N."/>
            <person name="Teske A."/>
            <person name="Baker B.J."/>
        </authorList>
    </citation>
    <scope>NUCLEOTIDE SEQUENCE [LARGE SCALE GENOMIC DNA]</scope>
    <source>
        <strain evidence="10">B36_G15</strain>
    </source>
</reference>
<dbReference type="InterPro" id="IPR052175">
    <property type="entry name" value="ComplexI-like_HydComp"/>
</dbReference>
<dbReference type="PRINTS" id="PR01435">
    <property type="entry name" value="NPOXDRDTASE5"/>
</dbReference>
<comment type="subcellular location">
    <subcellularLocation>
        <location evidence="1">Cell membrane</location>
        <topology evidence="1">Multi-pass membrane protein</topology>
    </subcellularLocation>
    <subcellularLocation>
        <location evidence="7">Membrane</location>
        <topology evidence="7">Multi-pass membrane protein</topology>
    </subcellularLocation>
</comment>
<feature type="transmembrane region" description="Helical" evidence="8">
    <location>
        <begin position="439"/>
        <end position="458"/>
    </location>
</feature>
<evidence type="ECO:0000256" key="5">
    <source>
        <dbReference type="ARBA" id="ARBA00023002"/>
    </source>
</evidence>
<keyword evidence="5" id="KW-0560">Oxidoreductase</keyword>
<feature type="transmembrane region" description="Helical" evidence="8">
    <location>
        <begin position="289"/>
        <end position="316"/>
    </location>
</feature>
<evidence type="ECO:0000256" key="4">
    <source>
        <dbReference type="ARBA" id="ARBA00022989"/>
    </source>
</evidence>
<feature type="transmembrane region" description="Helical" evidence="8">
    <location>
        <begin position="27"/>
        <end position="47"/>
    </location>
</feature>
<dbReference type="GO" id="GO:0016491">
    <property type="term" value="F:oxidoreductase activity"/>
    <property type="evidence" value="ECO:0007669"/>
    <property type="project" value="UniProtKB-KW"/>
</dbReference>
<gene>
    <name evidence="10" type="ORF">DRP53_00210</name>
</gene>
<evidence type="ECO:0000313" key="11">
    <source>
        <dbReference type="Proteomes" id="UP000268469"/>
    </source>
</evidence>
<evidence type="ECO:0000256" key="3">
    <source>
        <dbReference type="ARBA" id="ARBA00022692"/>
    </source>
</evidence>
<feature type="transmembrane region" description="Helical" evidence="8">
    <location>
        <begin position="255"/>
        <end position="277"/>
    </location>
</feature>
<proteinExistence type="predicted"/>
<evidence type="ECO:0000256" key="6">
    <source>
        <dbReference type="ARBA" id="ARBA00023136"/>
    </source>
</evidence>
<organism evidence="10 11">
    <name type="scientific">candidate division WOR-3 bacterium</name>
    <dbReference type="NCBI Taxonomy" id="2052148"/>
    <lineage>
        <taxon>Bacteria</taxon>
        <taxon>Bacteria division WOR-3</taxon>
    </lineage>
</organism>
<feature type="transmembrane region" description="Helical" evidence="8">
    <location>
        <begin position="189"/>
        <end position="208"/>
    </location>
</feature>
<feature type="transmembrane region" description="Helical" evidence="8">
    <location>
        <begin position="479"/>
        <end position="502"/>
    </location>
</feature>
<comment type="caution">
    <text evidence="10">The sequence shown here is derived from an EMBL/GenBank/DDBJ whole genome shotgun (WGS) entry which is preliminary data.</text>
</comment>
<sequence length="624" mass="67760">MALITDLILTPIVFGLIGMVIKRISRWLALISSAISTYYSIQLLGLLPGSFTIRLTPPVPIIFQLDLLSVTLSIATSVLTFLVVLYAINQKIRDRFFVYIPIALGISLGALLSSDLILFLFFWGFLLAIVFGLLLVGKEGRDPSAAAQKALFLLGASDFAMLLGIVLLLTTIGIGSLTPPFPKPLTSPIAIAGFILILAGGVGKIGGFPFHTWIPKSADVVPPATMAFLPSVLDKILGTYLLIRLLTRIFIPSPSIALLIMIIGSITIVIGVFMALIQPNGMRTLAYSTIGQAGYIIVGLGTLHPIGIAGALFHMFNNIIYKTGLFFTLGSVEAATGRSNLEDLGGLAKVMPITFFSFLISGLALAGVPPLSGFCSKWMIYQAIIQSRSHWLWPAFLIAAMFGSVLTLAYILKLLYATFLSEPPKDLDLDRIQEATVNGWFPPLLLAVGAIVFGVFAYSVPIARIIQPILPTRIEALGFWQPVLATILLLIGLLIGLLIYLFGTALRAKESKIFIGGEEIDSEEGRIPGTHFYSSLPQIYMLEKIYTFGKGGAFDFYNYLVGIFTSLGIVAGKVIEFLIQKFYEVIAAIYRIAGGVGSEAHSGILPNYLSWLLLGLFFLFLFLW</sequence>
<dbReference type="Pfam" id="PF00361">
    <property type="entry name" value="Proton_antipo_M"/>
    <property type="match status" value="1"/>
</dbReference>
<evidence type="ECO:0000256" key="1">
    <source>
        <dbReference type="ARBA" id="ARBA00004651"/>
    </source>
</evidence>
<protein>
    <recommendedName>
        <fullName evidence="9">NADH:quinone oxidoreductase/Mrp antiporter transmembrane domain-containing protein</fullName>
    </recommendedName>
</protein>
<feature type="domain" description="NADH:quinone oxidoreductase/Mrp antiporter transmembrane" evidence="9">
    <location>
        <begin position="113"/>
        <end position="402"/>
    </location>
</feature>
<keyword evidence="4 8" id="KW-1133">Transmembrane helix</keyword>
<feature type="transmembrane region" description="Helical" evidence="8">
    <location>
        <begin position="350"/>
        <end position="371"/>
    </location>
</feature>
<evidence type="ECO:0000256" key="2">
    <source>
        <dbReference type="ARBA" id="ARBA00022475"/>
    </source>
</evidence>
<feature type="transmembrane region" description="Helical" evidence="8">
    <location>
        <begin position="220"/>
        <end position="243"/>
    </location>
</feature>
<keyword evidence="2" id="KW-1003">Cell membrane</keyword>